<dbReference type="SUPFAM" id="SSF53335">
    <property type="entry name" value="S-adenosyl-L-methionine-dependent methyltransferases"/>
    <property type="match status" value="1"/>
</dbReference>
<evidence type="ECO:0000313" key="11">
    <source>
        <dbReference type="Proteomes" id="UP000063953"/>
    </source>
</evidence>
<gene>
    <name evidence="8" type="primary">bioC</name>
    <name evidence="10" type="ORF">AKN88_05650</name>
</gene>
<evidence type="ECO:0000259" key="9">
    <source>
        <dbReference type="Pfam" id="PF08241"/>
    </source>
</evidence>
<dbReference type="EMBL" id="CP012365">
    <property type="protein sequence ID" value="AKX59472.1"/>
    <property type="molecule type" value="Genomic_DNA"/>
</dbReference>
<dbReference type="PANTHER" id="PTHR13090:SF1">
    <property type="entry name" value="ARGININE-HYDROXYLASE NDUFAF5, MITOCHONDRIAL"/>
    <property type="match status" value="1"/>
</dbReference>
<keyword evidence="4 8" id="KW-0489">Methyltransferase</keyword>
<dbReference type="NCBIfam" id="TIGR02072">
    <property type="entry name" value="BioC"/>
    <property type="match status" value="1"/>
</dbReference>
<dbReference type="GO" id="GO:0102130">
    <property type="term" value="F:malonyl-CoA methyltransferase activity"/>
    <property type="evidence" value="ECO:0007669"/>
    <property type="project" value="UniProtKB-EC"/>
</dbReference>
<organism evidence="10 11">
    <name type="scientific">Thiopseudomonas alkaliphila</name>
    <dbReference type="NCBI Taxonomy" id="1697053"/>
    <lineage>
        <taxon>Bacteria</taxon>
        <taxon>Pseudomonadati</taxon>
        <taxon>Pseudomonadota</taxon>
        <taxon>Gammaproteobacteria</taxon>
        <taxon>Pseudomonadales</taxon>
        <taxon>Pseudomonadaceae</taxon>
        <taxon>Thiopseudomonas</taxon>
    </lineage>
</organism>
<comment type="pathway">
    <text evidence="2 8">Cofactor biosynthesis; biotin biosynthesis.</text>
</comment>
<dbReference type="RefSeq" id="WP_053100653.1">
    <property type="nucleotide sequence ID" value="NZ_CP012365.1"/>
</dbReference>
<keyword evidence="5 8" id="KW-0808">Transferase</keyword>
<dbReference type="Proteomes" id="UP000063953">
    <property type="component" value="Chromosome"/>
</dbReference>
<dbReference type="HAMAP" id="MF_00835">
    <property type="entry name" value="BioC"/>
    <property type="match status" value="1"/>
</dbReference>
<evidence type="ECO:0000256" key="3">
    <source>
        <dbReference type="ARBA" id="ARBA00012327"/>
    </source>
</evidence>
<dbReference type="AlphaFoldDB" id="A0A0K1XE74"/>
<keyword evidence="11" id="KW-1185">Reference proteome</keyword>
<dbReference type="EC" id="2.1.1.197" evidence="3 8"/>
<name>A0A0K1XE74_9GAMM</name>
<dbReference type="GO" id="GO:0032259">
    <property type="term" value="P:methylation"/>
    <property type="evidence" value="ECO:0007669"/>
    <property type="project" value="UniProtKB-KW"/>
</dbReference>
<reference evidence="10 11" key="1">
    <citation type="journal article" date="2015" name="Genome Announc.">
        <title>Genome Sequences of Oblitimonas alkaliphila gen. nov. sp. nov. (Proposed), a Novel Bacterium of the Pseudomonadaceae Family.</title>
        <authorList>
            <person name="Lauer A.C."/>
            <person name="Nicholson A.C."/>
            <person name="Humrighouse B.W."/>
            <person name="Emery B."/>
            <person name="Drobish A."/>
            <person name="Juieng P."/>
            <person name="Loparev V."/>
            <person name="McQuiston J.R."/>
        </authorList>
    </citation>
    <scope>NUCLEOTIDE SEQUENCE [LARGE SCALE GENOMIC DNA]</scope>
    <source>
        <strain evidence="10 11">E5571</strain>
    </source>
</reference>
<dbReference type="InterPro" id="IPR011814">
    <property type="entry name" value="BioC"/>
</dbReference>
<dbReference type="PATRIC" id="fig|1698449.3.peg.1131"/>
<evidence type="ECO:0000256" key="1">
    <source>
        <dbReference type="ARBA" id="ARBA00000852"/>
    </source>
</evidence>
<dbReference type="InterPro" id="IPR029063">
    <property type="entry name" value="SAM-dependent_MTases_sf"/>
</dbReference>
<evidence type="ECO:0000256" key="4">
    <source>
        <dbReference type="ARBA" id="ARBA00022603"/>
    </source>
</evidence>
<comment type="similarity">
    <text evidence="8">Belongs to the methyltransferase superfamily.</text>
</comment>
<proteinExistence type="inferred from homology"/>
<evidence type="ECO:0000313" key="10">
    <source>
        <dbReference type="EMBL" id="AKX59472.1"/>
    </source>
</evidence>
<dbReference type="STRING" id="1697053.AKN87_08185"/>
<comment type="catalytic activity">
    <reaction evidence="1 8">
        <text>malonyl-[ACP] + S-adenosyl-L-methionine = malonyl-[ACP] methyl ester + S-adenosyl-L-homocysteine</text>
        <dbReference type="Rhea" id="RHEA:17105"/>
        <dbReference type="Rhea" id="RHEA-COMP:9623"/>
        <dbReference type="Rhea" id="RHEA-COMP:9954"/>
        <dbReference type="ChEBI" id="CHEBI:57856"/>
        <dbReference type="ChEBI" id="CHEBI:59789"/>
        <dbReference type="ChEBI" id="CHEBI:78449"/>
        <dbReference type="ChEBI" id="CHEBI:78845"/>
        <dbReference type="EC" id="2.1.1.197"/>
    </reaction>
</comment>
<dbReference type="UniPathway" id="UPA00078"/>
<dbReference type="GO" id="GO:0009102">
    <property type="term" value="P:biotin biosynthetic process"/>
    <property type="evidence" value="ECO:0007669"/>
    <property type="project" value="UniProtKB-UniRule"/>
</dbReference>
<evidence type="ECO:0000256" key="6">
    <source>
        <dbReference type="ARBA" id="ARBA00022691"/>
    </source>
</evidence>
<sequence>MLSKPLPLSQPTTRPDKRLVAESFSNAAATYDSVATLQRQVGEYLLKLLPNPLPTAHQITDLGCGTGYFTRLLQQQYQPQQLQAVDLAQGMLHFAKQQQSADFYIAGDAEQLPLANASQQLIFSSLALQWCDDFAQVLSEAKRVLQPGGLFAFSSLAEGTLHELKHSWRAVDDAVHVNNFRCFSQYQALCNHSGFKIQSLQCLPTVQYYAKLSELTHELKHLGANNLNAGRNNGLTGRKQLQTLIHAYDTFRQAQGLPATWQVVYGVLEKEG</sequence>
<dbReference type="Pfam" id="PF08241">
    <property type="entry name" value="Methyltransf_11"/>
    <property type="match status" value="1"/>
</dbReference>
<protein>
    <recommendedName>
        <fullName evidence="3 8">Malonyl-[acyl-carrier protein] O-methyltransferase</fullName>
        <shortName evidence="8">Malonyl-ACP O-methyltransferase</shortName>
        <ecNumber evidence="3 8">2.1.1.197</ecNumber>
    </recommendedName>
    <alternativeName>
        <fullName evidence="8">Biotin synthesis protein BioC</fullName>
    </alternativeName>
</protein>
<comment type="function">
    <text evidence="8">Converts the free carboxyl group of a malonyl-thioester to its methyl ester by transfer of a methyl group from S-adenosyl-L-methionine (SAM). It allows to synthesize pimeloyl-ACP via the fatty acid synthetic pathway.</text>
</comment>
<evidence type="ECO:0000256" key="2">
    <source>
        <dbReference type="ARBA" id="ARBA00004746"/>
    </source>
</evidence>
<evidence type="ECO:0000256" key="8">
    <source>
        <dbReference type="HAMAP-Rule" id="MF_00835"/>
    </source>
</evidence>
<dbReference type="PANTHER" id="PTHR13090">
    <property type="entry name" value="ARGININE-HYDROXYLASE NDUFAF5, MITOCHONDRIAL"/>
    <property type="match status" value="1"/>
</dbReference>
<keyword evidence="6 8" id="KW-0949">S-adenosyl-L-methionine</keyword>
<dbReference type="GO" id="GO:0008757">
    <property type="term" value="F:S-adenosylmethionine-dependent methyltransferase activity"/>
    <property type="evidence" value="ECO:0007669"/>
    <property type="project" value="InterPro"/>
</dbReference>
<accession>A0A0K1XE74</accession>
<dbReference type="Gene3D" id="3.40.50.150">
    <property type="entry name" value="Vaccinia Virus protein VP39"/>
    <property type="match status" value="1"/>
</dbReference>
<dbReference type="GO" id="GO:0010340">
    <property type="term" value="F:carboxyl-O-methyltransferase activity"/>
    <property type="evidence" value="ECO:0007669"/>
    <property type="project" value="UniProtKB-UniRule"/>
</dbReference>
<feature type="domain" description="Methyltransferase type 11" evidence="9">
    <location>
        <begin position="61"/>
        <end position="153"/>
    </location>
</feature>
<dbReference type="InterPro" id="IPR013216">
    <property type="entry name" value="Methyltransf_11"/>
</dbReference>
<evidence type="ECO:0000256" key="5">
    <source>
        <dbReference type="ARBA" id="ARBA00022679"/>
    </source>
</evidence>
<keyword evidence="7 8" id="KW-0093">Biotin biosynthesis</keyword>
<dbReference type="CDD" id="cd02440">
    <property type="entry name" value="AdoMet_MTases"/>
    <property type="match status" value="1"/>
</dbReference>
<dbReference type="InterPro" id="IPR050602">
    <property type="entry name" value="Malonyl-ACP_OMT"/>
</dbReference>
<evidence type="ECO:0000256" key="7">
    <source>
        <dbReference type="ARBA" id="ARBA00022756"/>
    </source>
</evidence>